<dbReference type="GO" id="GO:0030424">
    <property type="term" value="C:axon"/>
    <property type="evidence" value="ECO:0007669"/>
    <property type="project" value="TreeGrafter"/>
</dbReference>
<dbReference type="Pfam" id="PF07679">
    <property type="entry name" value="I-set"/>
    <property type="match status" value="2"/>
</dbReference>
<protein>
    <recommendedName>
        <fullName evidence="3">Ig-like domain-containing protein</fullName>
    </recommendedName>
</protein>
<dbReference type="InterPro" id="IPR003599">
    <property type="entry name" value="Ig_sub"/>
</dbReference>
<accession>A0AAD9N3G4</accession>
<evidence type="ECO:0000313" key="5">
    <source>
        <dbReference type="Proteomes" id="UP001208570"/>
    </source>
</evidence>
<dbReference type="GO" id="GO:0098632">
    <property type="term" value="F:cell-cell adhesion mediator activity"/>
    <property type="evidence" value="ECO:0007669"/>
    <property type="project" value="TreeGrafter"/>
</dbReference>
<dbReference type="InterPro" id="IPR007110">
    <property type="entry name" value="Ig-like_dom"/>
</dbReference>
<dbReference type="CDD" id="cd00096">
    <property type="entry name" value="Ig"/>
    <property type="match status" value="1"/>
</dbReference>
<dbReference type="SMART" id="SM00409">
    <property type="entry name" value="IG"/>
    <property type="match status" value="3"/>
</dbReference>
<dbReference type="PANTHER" id="PTHR10075:SF100">
    <property type="entry name" value="FASCICLIN-2"/>
    <property type="match status" value="1"/>
</dbReference>
<keyword evidence="2" id="KW-0393">Immunoglobulin domain</keyword>
<sequence length="298" mass="32978">MFNGVPVPSSGPQHLIYFNGTLRLDVIQPQNEGQYYCIADNGIHRITSRLAQLTIASKITWLHNDQPVPDDMVAMVSGRSRLTIEGISYRDDGRYQCMGKNPLTGETQYSKTAVITPKEPEPQTVNKDSVVYIHCVAFGNPSPSISWYHVQGIGQETVIENNNRFVVFPNGTLRIADAKPVDAGFYKCQAINEVDVISKTVLITISELPKKPVFTSYPTNLTIKEGDTVNWFCGATGEPSPTISWQREGQPLTGAHISFPSPGSLQISPTHREDQGWYICEANNPAGYNTTKAYLDIQ</sequence>
<dbReference type="GO" id="GO:0007156">
    <property type="term" value="P:homophilic cell adhesion via plasma membrane adhesion molecules"/>
    <property type="evidence" value="ECO:0007669"/>
    <property type="project" value="TreeGrafter"/>
</dbReference>
<feature type="non-terminal residue" evidence="4">
    <location>
        <position position="1"/>
    </location>
</feature>
<dbReference type="GO" id="GO:0005886">
    <property type="term" value="C:plasma membrane"/>
    <property type="evidence" value="ECO:0007669"/>
    <property type="project" value="TreeGrafter"/>
</dbReference>
<gene>
    <name evidence="4" type="ORF">LSH36_242g01014</name>
</gene>
<dbReference type="Gene3D" id="2.60.40.10">
    <property type="entry name" value="Immunoglobulins"/>
    <property type="match status" value="4"/>
</dbReference>
<dbReference type="AlphaFoldDB" id="A0AAD9N3G4"/>
<evidence type="ECO:0000259" key="3">
    <source>
        <dbReference type="PROSITE" id="PS50835"/>
    </source>
</evidence>
<dbReference type="FunFam" id="2.60.40.10:FF:000032">
    <property type="entry name" value="palladin isoform X1"/>
    <property type="match status" value="1"/>
</dbReference>
<dbReference type="Proteomes" id="UP001208570">
    <property type="component" value="Unassembled WGS sequence"/>
</dbReference>
<reference evidence="4" key="1">
    <citation type="journal article" date="2023" name="Mol. Biol. Evol.">
        <title>Third-Generation Sequencing Reveals the Adaptive Role of the Epigenome in Three Deep-Sea Polychaetes.</title>
        <authorList>
            <person name="Perez M."/>
            <person name="Aroh O."/>
            <person name="Sun Y."/>
            <person name="Lan Y."/>
            <person name="Juniper S.K."/>
            <person name="Young C.R."/>
            <person name="Angers B."/>
            <person name="Qian P.Y."/>
        </authorList>
    </citation>
    <scope>NUCLEOTIDE SEQUENCE</scope>
    <source>
        <strain evidence="4">P08H-3</strain>
    </source>
</reference>
<dbReference type="InterPro" id="IPR013098">
    <property type="entry name" value="Ig_I-set"/>
</dbReference>
<dbReference type="GO" id="GO:0007411">
    <property type="term" value="P:axon guidance"/>
    <property type="evidence" value="ECO:0007669"/>
    <property type="project" value="TreeGrafter"/>
</dbReference>
<evidence type="ECO:0000256" key="1">
    <source>
        <dbReference type="ARBA" id="ARBA00023157"/>
    </source>
</evidence>
<keyword evidence="5" id="KW-1185">Reference proteome</keyword>
<keyword evidence="1" id="KW-1015">Disulfide bond</keyword>
<feature type="domain" description="Ig-like" evidence="3">
    <location>
        <begin position="12"/>
        <end position="116"/>
    </location>
</feature>
<name>A0AAD9N3G4_9ANNE</name>
<evidence type="ECO:0000313" key="4">
    <source>
        <dbReference type="EMBL" id="KAK2155335.1"/>
    </source>
</evidence>
<dbReference type="PANTHER" id="PTHR10075">
    <property type="entry name" value="BASIGIN RELATED"/>
    <property type="match status" value="1"/>
</dbReference>
<dbReference type="SUPFAM" id="SSF48726">
    <property type="entry name" value="Immunoglobulin"/>
    <property type="match status" value="4"/>
</dbReference>
<feature type="domain" description="Ig-like" evidence="3">
    <location>
        <begin position="117"/>
        <end position="204"/>
    </location>
</feature>
<feature type="domain" description="Ig-like" evidence="3">
    <location>
        <begin position="212"/>
        <end position="296"/>
    </location>
</feature>
<comment type="caution">
    <text evidence="4">The sequence shown here is derived from an EMBL/GenBank/DDBJ whole genome shotgun (WGS) entry which is preliminary data.</text>
</comment>
<dbReference type="EMBL" id="JAODUP010000242">
    <property type="protein sequence ID" value="KAK2155335.1"/>
    <property type="molecule type" value="Genomic_DNA"/>
</dbReference>
<dbReference type="Pfam" id="PF13927">
    <property type="entry name" value="Ig_3"/>
    <property type="match status" value="1"/>
</dbReference>
<dbReference type="SMART" id="SM00408">
    <property type="entry name" value="IGc2"/>
    <property type="match status" value="3"/>
</dbReference>
<dbReference type="PROSITE" id="PS50835">
    <property type="entry name" value="IG_LIKE"/>
    <property type="match status" value="3"/>
</dbReference>
<dbReference type="GO" id="GO:0070593">
    <property type="term" value="P:dendrite self-avoidance"/>
    <property type="evidence" value="ECO:0007669"/>
    <property type="project" value="TreeGrafter"/>
</dbReference>
<proteinExistence type="predicted"/>
<dbReference type="InterPro" id="IPR036179">
    <property type="entry name" value="Ig-like_dom_sf"/>
</dbReference>
<evidence type="ECO:0000256" key="2">
    <source>
        <dbReference type="ARBA" id="ARBA00023319"/>
    </source>
</evidence>
<dbReference type="InterPro" id="IPR013783">
    <property type="entry name" value="Ig-like_fold"/>
</dbReference>
<dbReference type="InterPro" id="IPR003598">
    <property type="entry name" value="Ig_sub2"/>
</dbReference>
<organism evidence="4 5">
    <name type="scientific">Paralvinella palmiformis</name>
    <dbReference type="NCBI Taxonomy" id="53620"/>
    <lineage>
        <taxon>Eukaryota</taxon>
        <taxon>Metazoa</taxon>
        <taxon>Spiralia</taxon>
        <taxon>Lophotrochozoa</taxon>
        <taxon>Annelida</taxon>
        <taxon>Polychaeta</taxon>
        <taxon>Sedentaria</taxon>
        <taxon>Canalipalpata</taxon>
        <taxon>Terebellida</taxon>
        <taxon>Terebelliformia</taxon>
        <taxon>Alvinellidae</taxon>
        <taxon>Paralvinella</taxon>
    </lineage>
</organism>